<gene>
    <name evidence="3" type="ORF">EDC57_1572</name>
</gene>
<evidence type="ECO:0000256" key="2">
    <source>
        <dbReference type="HAMAP-Rule" id="MF_00489"/>
    </source>
</evidence>
<name>A0A3N1Y0K9_9GAMM</name>
<organism evidence="3 4">
    <name type="scientific">Inmirania thermothiophila</name>
    <dbReference type="NCBI Taxonomy" id="1750597"/>
    <lineage>
        <taxon>Bacteria</taxon>
        <taxon>Pseudomonadati</taxon>
        <taxon>Pseudomonadota</taxon>
        <taxon>Gammaproteobacteria</taxon>
        <taxon>Chromatiales</taxon>
        <taxon>Ectothiorhodospiraceae</taxon>
        <taxon>Inmirania</taxon>
    </lineage>
</organism>
<sequence length="148" mass="15528">MSAIHVDADACPAPIREILLRAAVRSGVALVFVANRPLRLPRGVEMVVVPGGPDAADRHIAASVQPGDLVVTADIPLAAQAVARGALALDPRGTLYTEDNIGERLATRDLLAGLREQGTIRGGGSAPGRRERQAFAAALDRWLARRSA</sequence>
<proteinExistence type="inferred from homology"/>
<dbReference type="RefSeq" id="WP_123401318.1">
    <property type="nucleotide sequence ID" value="NZ_RJVI01000002.1"/>
</dbReference>
<dbReference type="NCBIfam" id="NF001095">
    <property type="entry name" value="PRK00124.1"/>
    <property type="match status" value="1"/>
</dbReference>
<comment type="similarity">
    <text evidence="1 2">Belongs to the UPF0178 family.</text>
</comment>
<evidence type="ECO:0000256" key="1">
    <source>
        <dbReference type="ARBA" id="ARBA00008522"/>
    </source>
</evidence>
<protein>
    <recommendedName>
        <fullName evidence="2">UPF0178 protein EDC57_1572</fullName>
    </recommendedName>
</protein>
<dbReference type="Pfam" id="PF02639">
    <property type="entry name" value="DUF188"/>
    <property type="match status" value="1"/>
</dbReference>
<evidence type="ECO:0000313" key="3">
    <source>
        <dbReference type="EMBL" id="ROR32373.1"/>
    </source>
</evidence>
<keyword evidence="4" id="KW-1185">Reference proteome</keyword>
<accession>A0A3N1Y0K9</accession>
<dbReference type="InterPro" id="IPR003791">
    <property type="entry name" value="UPF0178"/>
</dbReference>
<dbReference type="CDD" id="cd18720">
    <property type="entry name" value="PIN_YqxD-like"/>
    <property type="match status" value="1"/>
</dbReference>
<dbReference type="EMBL" id="RJVI01000002">
    <property type="protein sequence ID" value="ROR32373.1"/>
    <property type="molecule type" value="Genomic_DNA"/>
</dbReference>
<dbReference type="Proteomes" id="UP000276634">
    <property type="component" value="Unassembled WGS sequence"/>
</dbReference>
<dbReference type="PANTHER" id="PTHR35146">
    <property type="entry name" value="UPF0178 PROTEIN YAII"/>
    <property type="match status" value="1"/>
</dbReference>
<reference evidence="3 4" key="1">
    <citation type="submission" date="2018-11" db="EMBL/GenBank/DDBJ databases">
        <title>Genomic Encyclopedia of Type Strains, Phase IV (KMG-IV): sequencing the most valuable type-strain genomes for metagenomic binning, comparative biology and taxonomic classification.</title>
        <authorList>
            <person name="Goeker M."/>
        </authorList>
    </citation>
    <scope>NUCLEOTIDE SEQUENCE [LARGE SCALE GENOMIC DNA]</scope>
    <source>
        <strain evidence="3 4">DSM 100275</strain>
    </source>
</reference>
<comment type="caution">
    <text evidence="3">The sequence shown here is derived from an EMBL/GenBank/DDBJ whole genome shotgun (WGS) entry which is preliminary data.</text>
</comment>
<evidence type="ECO:0000313" key="4">
    <source>
        <dbReference type="Proteomes" id="UP000276634"/>
    </source>
</evidence>
<dbReference type="HAMAP" id="MF_00489">
    <property type="entry name" value="UPF0178"/>
    <property type="match status" value="1"/>
</dbReference>
<dbReference type="AlphaFoldDB" id="A0A3N1Y0K9"/>
<dbReference type="PANTHER" id="PTHR35146:SF1">
    <property type="entry name" value="UPF0178 PROTEIN YAII"/>
    <property type="match status" value="1"/>
</dbReference>
<dbReference type="OrthoDB" id="9798918at2"/>